<evidence type="ECO:0000313" key="3">
    <source>
        <dbReference type="Proteomes" id="UP000578352"/>
    </source>
</evidence>
<dbReference type="InterPro" id="IPR027417">
    <property type="entry name" value="P-loop_NTPase"/>
</dbReference>
<gene>
    <name evidence="2" type="ORF">HNR13_003613</name>
</gene>
<sequence>MPAHPTEPATPLAAMPLPATPLPATGRTFVVGALGHRLRVTVGGEGADALGAAFADAWSHLLLSDAAAGGAEVAEQEVSVVAPGGDTAVAAALADASARITRALIDRSTGRGLLFHAAAVADRDGGAILLVGPSGAGKTTAVARLATASGYLTDEMALVGADGAVLPYPKPLSVGRGGPVKAQLAPRALGLAVAEPRPHPVSRVIVLDRDPGLAGPPRSRRLDLIESLDALVPQLSALAHHPRPLRALAELIRQVGGIELLTYADARELDPVAGPPAAPPGSAEELAFTTPAVGRDAAEGTTSLVRTPVGDAVEAGGLLALAHGAEVRVLAGIAGTLWRETAQPRTEDALLARLRDAHGAAPGDDAAFHDAVGLLVDAGVLEWRR</sequence>
<evidence type="ECO:0000313" key="2">
    <source>
        <dbReference type="EMBL" id="NYJ25326.1"/>
    </source>
</evidence>
<organism evidence="2 3">
    <name type="scientific">Leifsonia shinshuensis</name>
    <dbReference type="NCBI Taxonomy" id="150026"/>
    <lineage>
        <taxon>Bacteria</taxon>
        <taxon>Bacillati</taxon>
        <taxon>Actinomycetota</taxon>
        <taxon>Actinomycetes</taxon>
        <taxon>Micrococcales</taxon>
        <taxon>Microbacteriaceae</taxon>
        <taxon>Leifsonia</taxon>
    </lineage>
</organism>
<feature type="domain" description="AAA+ ATPase" evidence="1">
    <location>
        <begin position="124"/>
        <end position="259"/>
    </location>
</feature>
<dbReference type="AlphaFoldDB" id="A0A853CW30"/>
<dbReference type="RefSeq" id="WP_179607996.1">
    <property type="nucleotide sequence ID" value="NZ_BAABEH010000001.1"/>
</dbReference>
<dbReference type="Proteomes" id="UP000578352">
    <property type="component" value="Unassembled WGS sequence"/>
</dbReference>
<dbReference type="EMBL" id="JACCFL010000001">
    <property type="protein sequence ID" value="NYJ25326.1"/>
    <property type="molecule type" value="Genomic_DNA"/>
</dbReference>
<dbReference type="InterPro" id="IPR003593">
    <property type="entry name" value="AAA+_ATPase"/>
</dbReference>
<reference evidence="2 3" key="1">
    <citation type="submission" date="2020-07" db="EMBL/GenBank/DDBJ databases">
        <title>Sequencing the genomes of 1000 actinobacteria strains.</title>
        <authorList>
            <person name="Klenk H.-P."/>
        </authorList>
    </citation>
    <scope>NUCLEOTIDE SEQUENCE [LARGE SCALE GENOMIC DNA]</scope>
    <source>
        <strain evidence="2 3">DSM 15165</strain>
    </source>
</reference>
<accession>A0A853CW30</accession>
<dbReference type="Gene3D" id="3.40.50.300">
    <property type="entry name" value="P-loop containing nucleotide triphosphate hydrolases"/>
    <property type="match status" value="1"/>
</dbReference>
<protein>
    <recommendedName>
        <fullName evidence="1">AAA+ ATPase domain-containing protein</fullName>
    </recommendedName>
</protein>
<dbReference type="SMART" id="SM00382">
    <property type="entry name" value="AAA"/>
    <property type="match status" value="1"/>
</dbReference>
<dbReference type="SUPFAM" id="SSF52540">
    <property type="entry name" value="P-loop containing nucleoside triphosphate hydrolases"/>
    <property type="match status" value="1"/>
</dbReference>
<evidence type="ECO:0000259" key="1">
    <source>
        <dbReference type="SMART" id="SM00382"/>
    </source>
</evidence>
<proteinExistence type="predicted"/>
<name>A0A853CW30_9MICO</name>
<comment type="caution">
    <text evidence="2">The sequence shown here is derived from an EMBL/GenBank/DDBJ whole genome shotgun (WGS) entry which is preliminary data.</text>
</comment>